<proteinExistence type="predicted"/>
<evidence type="ECO:0000313" key="3">
    <source>
        <dbReference type="EMBL" id="SDC45362.1"/>
    </source>
</evidence>
<accession>A0A1G6LQ15</accession>
<gene>
    <name evidence="3" type="ORF">SAMN04488112_10876</name>
</gene>
<evidence type="ECO:0000259" key="1">
    <source>
        <dbReference type="Pfam" id="PF14620"/>
    </source>
</evidence>
<name>A0A1G6LQ15_9BACL</name>
<evidence type="ECO:0000259" key="2">
    <source>
        <dbReference type="Pfam" id="PF20769"/>
    </source>
</evidence>
<sequence>MYRRIAAVLFPVTALALIGTAVWGYQENQEKNSLMIKAENQYQRAFHDLNFHMDQLQDELGKALALNTRKQMSTCMTNVWRLTYASQNDLGQLPLSMMPFDKTQSFLSKIGDFTYRVGVRDLNKEPLTDREYNTLRSLYEKSNTIQRDLSKVQTQVLNNNLRWMDTELAMASEDKATNNTIINGFKNVDKLSEGYREVDWGPSVNNLESEQRKKADALKGEPVTAREVKDKIADVLDLQNTNGIHVVRNAKGDTATYSVRVEKKNGTEVNADVSRKGGYILWLNYDRNVKDRKLSMEQAQGEAVNYLDRLGFPEMETIKYDDVGNIASFTFVRKQDDVLIYPETVVVKVALDNGEIFGYQGDDYVFNHKEKRNMKPKLSRAEAKKSVSPRLKLEESQLAVIFGDRGKEVLCHEFTGRLGKSKYRVFINADNGDEEFVEKVKEQDTNEI</sequence>
<protein>
    <submittedName>
        <fullName evidence="3">Spore germination protein</fullName>
    </submittedName>
</protein>
<evidence type="ECO:0000313" key="4">
    <source>
        <dbReference type="Proteomes" id="UP000199387"/>
    </source>
</evidence>
<dbReference type="EMBL" id="FMZA01000008">
    <property type="protein sequence ID" value="SDC45362.1"/>
    <property type="molecule type" value="Genomic_DNA"/>
</dbReference>
<dbReference type="AlphaFoldDB" id="A0A1G6LQ15"/>
<reference evidence="3 4" key="1">
    <citation type="submission" date="2016-10" db="EMBL/GenBank/DDBJ databases">
        <authorList>
            <person name="de Groot N.N."/>
        </authorList>
    </citation>
    <scope>NUCLEOTIDE SEQUENCE [LARGE SCALE GENOMIC DNA]</scope>
    <source>
        <strain evidence="3 4">DSM 45514</strain>
    </source>
</reference>
<dbReference type="InterPro" id="IPR048402">
    <property type="entry name" value="YpeB_N"/>
</dbReference>
<feature type="domain" description="Sporulation protein YpeB PepSY1 and PepSY2" evidence="1">
    <location>
        <begin position="183"/>
        <end position="374"/>
    </location>
</feature>
<dbReference type="Proteomes" id="UP000199387">
    <property type="component" value="Unassembled WGS sequence"/>
</dbReference>
<feature type="domain" description="Sporulation protein YpeB N-terminal" evidence="2">
    <location>
        <begin position="30"/>
        <end position="165"/>
    </location>
</feature>
<dbReference type="InterPro" id="IPR014239">
    <property type="entry name" value="YpeB_PepSY1-2"/>
</dbReference>
<dbReference type="Pfam" id="PF14620">
    <property type="entry name" value="YPEB_PepSY1-2"/>
    <property type="match status" value="1"/>
</dbReference>
<dbReference type="Pfam" id="PF20769">
    <property type="entry name" value="YPEB_N"/>
    <property type="match status" value="1"/>
</dbReference>
<dbReference type="STRING" id="1236220.SAMN04488112_10876"/>
<keyword evidence="4" id="KW-1185">Reference proteome</keyword>
<dbReference type="RefSeq" id="WP_176757893.1">
    <property type="nucleotide sequence ID" value="NZ_FMZA01000008.1"/>
</dbReference>
<dbReference type="GO" id="GO:0009847">
    <property type="term" value="P:spore germination"/>
    <property type="evidence" value="ECO:0007669"/>
    <property type="project" value="InterPro"/>
</dbReference>
<organism evidence="3 4">
    <name type="scientific">Melghirimyces thermohalophilus</name>
    <dbReference type="NCBI Taxonomy" id="1236220"/>
    <lineage>
        <taxon>Bacteria</taxon>
        <taxon>Bacillati</taxon>
        <taxon>Bacillota</taxon>
        <taxon>Bacilli</taxon>
        <taxon>Bacillales</taxon>
        <taxon>Thermoactinomycetaceae</taxon>
        <taxon>Melghirimyces</taxon>
    </lineage>
</organism>
<dbReference type="NCBIfam" id="TIGR02889">
    <property type="entry name" value="spore_YpeB"/>
    <property type="match status" value="1"/>
</dbReference>